<evidence type="ECO:0000313" key="4">
    <source>
        <dbReference type="Proteomes" id="UP000002012"/>
    </source>
</evidence>
<dbReference type="GO" id="GO:0043709">
    <property type="term" value="P:cell adhesion involved in single-species biofilm formation"/>
    <property type="evidence" value="ECO:0007669"/>
    <property type="project" value="TreeGrafter"/>
</dbReference>
<protein>
    <recommendedName>
        <fullName evidence="1">diguanylate cyclase</fullName>
        <ecNumber evidence="1">2.7.7.65</ecNumber>
    </recommendedName>
</protein>
<dbReference type="InterPro" id="IPR029787">
    <property type="entry name" value="Nucleotide_cyclase"/>
</dbReference>
<dbReference type="PANTHER" id="PTHR45138">
    <property type="entry name" value="REGULATORY COMPONENTS OF SENSORY TRANSDUCTION SYSTEM"/>
    <property type="match status" value="1"/>
</dbReference>
<dbReference type="Pfam" id="PF00989">
    <property type="entry name" value="PAS"/>
    <property type="match status" value="1"/>
</dbReference>
<evidence type="ECO:0000256" key="1">
    <source>
        <dbReference type="ARBA" id="ARBA00012528"/>
    </source>
</evidence>
<dbReference type="GO" id="GO:0005886">
    <property type="term" value="C:plasma membrane"/>
    <property type="evidence" value="ECO:0007669"/>
    <property type="project" value="TreeGrafter"/>
</dbReference>
<dbReference type="Gene3D" id="3.30.70.270">
    <property type="match status" value="1"/>
</dbReference>
<dbReference type="OrthoDB" id="9790367at2"/>
<dbReference type="CDD" id="cd01949">
    <property type="entry name" value="GGDEF"/>
    <property type="match status" value="1"/>
</dbReference>
<dbReference type="PANTHER" id="PTHR45138:SF24">
    <property type="entry name" value="DIGUANYLATE CYCLASE DGCC-RELATED"/>
    <property type="match status" value="1"/>
</dbReference>
<name>D4H1J4_DENA2</name>
<dbReference type="GO" id="GO:1902201">
    <property type="term" value="P:negative regulation of bacterial-type flagellum-dependent cell motility"/>
    <property type="evidence" value="ECO:0007669"/>
    <property type="project" value="TreeGrafter"/>
</dbReference>
<dbReference type="RefSeq" id="WP_013011258.1">
    <property type="nucleotide sequence ID" value="NC_013943.1"/>
</dbReference>
<dbReference type="SMART" id="SM00267">
    <property type="entry name" value="GGDEF"/>
    <property type="match status" value="1"/>
</dbReference>
<dbReference type="PROSITE" id="PS50887">
    <property type="entry name" value="GGDEF"/>
    <property type="match status" value="1"/>
</dbReference>
<dbReference type="SUPFAM" id="SSF55785">
    <property type="entry name" value="PYP-like sensor domain (PAS domain)"/>
    <property type="match status" value="1"/>
</dbReference>
<keyword evidence="4" id="KW-1185">Reference proteome</keyword>
<organism evidence="3 4">
    <name type="scientific">Denitrovibrio acetiphilus (strain DSM 12809 / NBRC 114555 / N2460)</name>
    <dbReference type="NCBI Taxonomy" id="522772"/>
    <lineage>
        <taxon>Bacteria</taxon>
        <taxon>Pseudomonadati</taxon>
        <taxon>Deferribacterota</taxon>
        <taxon>Deferribacteres</taxon>
        <taxon>Deferribacterales</taxon>
        <taxon>Geovibrionaceae</taxon>
        <taxon>Denitrovibrio</taxon>
    </lineage>
</organism>
<evidence type="ECO:0000313" key="3">
    <source>
        <dbReference type="EMBL" id="ADD68754.1"/>
    </source>
</evidence>
<dbReference type="KEGG" id="dap:Dacet_1991"/>
<dbReference type="CDD" id="cd00130">
    <property type="entry name" value="PAS"/>
    <property type="match status" value="1"/>
</dbReference>
<sequence length="300" mass="34523">MINYGHVIESINIGIVLLDKDLNITDWNNWMALHSGKDADDVKGRNIYDVYPELNRNCFIRGCKTVFTFSNLVFLSSKLHQYLFPFKLHGSYSTLFEFMQQNCYLIPIKDEKGVIEGLMINIHDVTENAVLERHLKELSYIDGLTGAYNRRTFEHRLAEEFNRHKRDEKPLGIIMFDLDFFKNINDKYGHQFGDVVLQQTAKLCKEKLRTEDFLARYGGEEFVCLLINQNVDQTYLVAERLRESLEKAVISNGDVSVSITISIGISDSKYASTPEELIQCADKALYEAKNNGRNTVVKVI</sequence>
<dbReference type="EC" id="2.7.7.65" evidence="1"/>
<dbReference type="FunFam" id="3.30.70.270:FF:000001">
    <property type="entry name" value="Diguanylate cyclase domain protein"/>
    <property type="match status" value="1"/>
</dbReference>
<dbReference type="eggNOG" id="COG3706">
    <property type="taxonomic scope" value="Bacteria"/>
</dbReference>
<dbReference type="GO" id="GO:0006355">
    <property type="term" value="P:regulation of DNA-templated transcription"/>
    <property type="evidence" value="ECO:0007669"/>
    <property type="project" value="InterPro"/>
</dbReference>
<feature type="domain" description="GGDEF" evidence="2">
    <location>
        <begin position="169"/>
        <end position="300"/>
    </location>
</feature>
<dbReference type="InParanoid" id="D4H1J4"/>
<dbReference type="InterPro" id="IPR000160">
    <property type="entry name" value="GGDEF_dom"/>
</dbReference>
<dbReference type="Gene3D" id="3.30.450.20">
    <property type="entry name" value="PAS domain"/>
    <property type="match status" value="1"/>
</dbReference>
<dbReference type="EMBL" id="CP001968">
    <property type="protein sequence ID" value="ADD68754.1"/>
    <property type="molecule type" value="Genomic_DNA"/>
</dbReference>
<reference evidence="3 4" key="1">
    <citation type="journal article" date="2010" name="Stand. Genomic Sci.">
        <title>Complete genome sequence of Denitrovibrio acetiphilus type strain (N2460).</title>
        <authorList>
            <person name="Kiss H."/>
            <person name="Lang E."/>
            <person name="Lapidus A."/>
            <person name="Copeland A."/>
            <person name="Nolan M."/>
            <person name="Glavina Del Rio T."/>
            <person name="Chen F."/>
            <person name="Lucas S."/>
            <person name="Tice H."/>
            <person name="Cheng J.F."/>
            <person name="Han C."/>
            <person name="Goodwin L."/>
            <person name="Pitluck S."/>
            <person name="Liolios K."/>
            <person name="Pati A."/>
            <person name="Ivanova N."/>
            <person name="Mavromatis K."/>
            <person name="Chen A."/>
            <person name="Palaniappan K."/>
            <person name="Land M."/>
            <person name="Hauser L."/>
            <person name="Chang Y.J."/>
            <person name="Jeffries C.D."/>
            <person name="Detter J.C."/>
            <person name="Brettin T."/>
            <person name="Spring S."/>
            <person name="Rohde M."/>
            <person name="Goker M."/>
            <person name="Woyke T."/>
            <person name="Bristow J."/>
            <person name="Eisen J.A."/>
            <person name="Markowitz V."/>
            <person name="Hugenholtz P."/>
            <person name="Kyrpides N.C."/>
            <person name="Klenk H.P."/>
        </authorList>
    </citation>
    <scope>NUCLEOTIDE SEQUENCE [LARGE SCALE GENOMIC DNA]</scope>
    <source>
        <strain evidence="4">DSM 12809 / NBRC 114555 / N2460</strain>
    </source>
</reference>
<accession>D4H1J4</accession>
<proteinExistence type="predicted"/>
<dbReference type="FunCoup" id="D4H1J4">
    <property type="interactions" value="98"/>
</dbReference>
<dbReference type="SUPFAM" id="SSF55073">
    <property type="entry name" value="Nucleotide cyclase"/>
    <property type="match status" value="1"/>
</dbReference>
<dbReference type="SMART" id="SM00091">
    <property type="entry name" value="PAS"/>
    <property type="match status" value="1"/>
</dbReference>
<dbReference type="NCBIfam" id="TIGR00254">
    <property type="entry name" value="GGDEF"/>
    <property type="match status" value="1"/>
</dbReference>
<gene>
    <name evidence="3" type="ordered locus">Dacet_1991</name>
</gene>
<dbReference type="InterPro" id="IPR043128">
    <property type="entry name" value="Rev_trsase/Diguanyl_cyclase"/>
</dbReference>
<dbReference type="Pfam" id="PF00990">
    <property type="entry name" value="GGDEF"/>
    <property type="match status" value="1"/>
</dbReference>
<evidence type="ECO:0000259" key="2">
    <source>
        <dbReference type="PROSITE" id="PS50887"/>
    </source>
</evidence>
<dbReference type="InterPro" id="IPR035965">
    <property type="entry name" value="PAS-like_dom_sf"/>
</dbReference>
<dbReference type="Proteomes" id="UP000002012">
    <property type="component" value="Chromosome"/>
</dbReference>
<dbReference type="InterPro" id="IPR013767">
    <property type="entry name" value="PAS_fold"/>
</dbReference>
<dbReference type="InterPro" id="IPR000014">
    <property type="entry name" value="PAS"/>
</dbReference>
<dbReference type="HOGENOM" id="CLU_000445_11_4_0"/>
<dbReference type="GO" id="GO:0052621">
    <property type="term" value="F:diguanylate cyclase activity"/>
    <property type="evidence" value="ECO:0007669"/>
    <property type="project" value="UniProtKB-EC"/>
</dbReference>
<dbReference type="PaxDb" id="522772-Dacet_1991"/>
<dbReference type="STRING" id="522772.Dacet_1991"/>
<dbReference type="InterPro" id="IPR050469">
    <property type="entry name" value="Diguanylate_Cyclase"/>
</dbReference>
<dbReference type="AlphaFoldDB" id="D4H1J4"/>